<accession>A0A2P2M1J7</accession>
<sequence>MLYRLCGWLCIDNMFMKKSYQISFMIDCRCLFYFAVLEYVDGKWVWEGSGPPGGIGEKTARNYLRDIVSGLMYLHSHV</sequence>
<name>A0A2P2M1J7_RHIMU</name>
<reference evidence="1" key="1">
    <citation type="submission" date="2018-02" db="EMBL/GenBank/DDBJ databases">
        <title>Rhizophora mucronata_Transcriptome.</title>
        <authorList>
            <person name="Meera S.P."/>
            <person name="Sreeshan A."/>
            <person name="Augustine A."/>
        </authorList>
    </citation>
    <scope>NUCLEOTIDE SEQUENCE</scope>
    <source>
        <tissue evidence="1">Leaf</tissue>
    </source>
</reference>
<dbReference type="InterPro" id="IPR011009">
    <property type="entry name" value="Kinase-like_dom_sf"/>
</dbReference>
<protein>
    <submittedName>
        <fullName evidence="1">Uncharacterized protein MANES_11G144200</fullName>
    </submittedName>
</protein>
<dbReference type="EMBL" id="GGEC01043608">
    <property type="protein sequence ID" value="MBX24092.1"/>
    <property type="molecule type" value="Transcribed_RNA"/>
</dbReference>
<dbReference type="SUPFAM" id="SSF56112">
    <property type="entry name" value="Protein kinase-like (PK-like)"/>
    <property type="match status" value="1"/>
</dbReference>
<organism evidence="1">
    <name type="scientific">Rhizophora mucronata</name>
    <name type="common">Asiatic mangrove</name>
    <dbReference type="NCBI Taxonomy" id="61149"/>
    <lineage>
        <taxon>Eukaryota</taxon>
        <taxon>Viridiplantae</taxon>
        <taxon>Streptophyta</taxon>
        <taxon>Embryophyta</taxon>
        <taxon>Tracheophyta</taxon>
        <taxon>Spermatophyta</taxon>
        <taxon>Magnoliopsida</taxon>
        <taxon>eudicotyledons</taxon>
        <taxon>Gunneridae</taxon>
        <taxon>Pentapetalae</taxon>
        <taxon>rosids</taxon>
        <taxon>fabids</taxon>
        <taxon>Malpighiales</taxon>
        <taxon>Rhizophoraceae</taxon>
        <taxon>Rhizophora</taxon>
    </lineage>
</organism>
<dbReference type="AlphaFoldDB" id="A0A2P2M1J7"/>
<proteinExistence type="predicted"/>
<evidence type="ECO:0000313" key="1">
    <source>
        <dbReference type="EMBL" id="MBX24092.1"/>
    </source>
</evidence>